<name>A0AAN7C0L6_9PEZI</name>
<evidence type="ECO:0000313" key="1">
    <source>
        <dbReference type="EMBL" id="KAK4233121.1"/>
    </source>
</evidence>
<accession>A0AAN7C0L6</accession>
<reference evidence="1" key="2">
    <citation type="submission" date="2023-05" db="EMBL/GenBank/DDBJ databases">
        <authorList>
            <consortium name="Lawrence Berkeley National Laboratory"/>
            <person name="Steindorff A."/>
            <person name="Hensen N."/>
            <person name="Bonometti L."/>
            <person name="Westerberg I."/>
            <person name="Brannstrom I.O."/>
            <person name="Guillou S."/>
            <person name="Cros-Aarteil S."/>
            <person name="Calhoun S."/>
            <person name="Haridas S."/>
            <person name="Kuo A."/>
            <person name="Mondo S."/>
            <person name="Pangilinan J."/>
            <person name="Riley R."/>
            <person name="Labutti K."/>
            <person name="Andreopoulos B."/>
            <person name="Lipzen A."/>
            <person name="Chen C."/>
            <person name="Yanf M."/>
            <person name="Daum C."/>
            <person name="Ng V."/>
            <person name="Clum A."/>
            <person name="Ohm R."/>
            <person name="Martin F."/>
            <person name="Silar P."/>
            <person name="Natvig D."/>
            <person name="Lalanne C."/>
            <person name="Gautier V."/>
            <person name="Ament-Velasquez S.L."/>
            <person name="Kruys A."/>
            <person name="Hutchinson M.I."/>
            <person name="Powell A.J."/>
            <person name="Barry K."/>
            <person name="Miller A.N."/>
            <person name="Grigoriev I.V."/>
            <person name="Debuchy R."/>
            <person name="Gladieux P."/>
            <person name="Thoren M.H."/>
            <person name="Johannesson H."/>
        </authorList>
    </citation>
    <scope>NUCLEOTIDE SEQUENCE</scope>
    <source>
        <strain evidence="1">CBS 532.94</strain>
    </source>
</reference>
<dbReference type="EMBL" id="MU860661">
    <property type="protein sequence ID" value="KAK4233121.1"/>
    <property type="molecule type" value="Genomic_DNA"/>
</dbReference>
<proteinExistence type="predicted"/>
<reference evidence="1" key="1">
    <citation type="journal article" date="2023" name="Mol. Phylogenet. Evol.">
        <title>Genome-scale phylogeny and comparative genomics of the fungal order Sordariales.</title>
        <authorList>
            <person name="Hensen N."/>
            <person name="Bonometti L."/>
            <person name="Westerberg I."/>
            <person name="Brannstrom I.O."/>
            <person name="Guillou S."/>
            <person name="Cros-Aarteil S."/>
            <person name="Calhoun S."/>
            <person name="Haridas S."/>
            <person name="Kuo A."/>
            <person name="Mondo S."/>
            <person name="Pangilinan J."/>
            <person name="Riley R."/>
            <person name="LaButti K."/>
            <person name="Andreopoulos B."/>
            <person name="Lipzen A."/>
            <person name="Chen C."/>
            <person name="Yan M."/>
            <person name="Daum C."/>
            <person name="Ng V."/>
            <person name="Clum A."/>
            <person name="Steindorff A."/>
            <person name="Ohm R.A."/>
            <person name="Martin F."/>
            <person name="Silar P."/>
            <person name="Natvig D.O."/>
            <person name="Lalanne C."/>
            <person name="Gautier V."/>
            <person name="Ament-Velasquez S.L."/>
            <person name="Kruys A."/>
            <person name="Hutchinson M.I."/>
            <person name="Powell A.J."/>
            <person name="Barry K."/>
            <person name="Miller A.N."/>
            <person name="Grigoriev I.V."/>
            <person name="Debuchy R."/>
            <person name="Gladieux P."/>
            <person name="Hiltunen Thoren M."/>
            <person name="Johannesson H."/>
        </authorList>
    </citation>
    <scope>NUCLEOTIDE SEQUENCE</scope>
    <source>
        <strain evidence="1">CBS 532.94</strain>
    </source>
</reference>
<dbReference type="AlphaFoldDB" id="A0AAN7C0L6"/>
<dbReference type="Proteomes" id="UP001303760">
    <property type="component" value="Unassembled WGS sequence"/>
</dbReference>
<gene>
    <name evidence="1" type="ORF">C8A03DRAFT_48234</name>
</gene>
<keyword evidence="2" id="KW-1185">Reference proteome</keyword>
<evidence type="ECO:0000313" key="2">
    <source>
        <dbReference type="Proteomes" id="UP001303760"/>
    </source>
</evidence>
<organism evidence="1 2">
    <name type="scientific">Achaetomium macrosporum</name>
    <dbReference type="NCBI Taxonomy" id="79813"/>
    <lineage>
        <taxon>Eukaryota</taxon>
        <taxon>Fungi</taxon>
        <taxon>Dikarya</taxon>
        <taxon>Ascomycota</taxon>
        <taxon>Pezizomycotina</taxon>
        <taxon>Sordariomycetes</taxon>
        <taxon>Sordariomycetidae</taxon>
        <taxon>Sordariales</taxon>
        <taxon>Chaetomiaceae</taxon>
        <taxon>Achaetomium</taxon>
    </lineage>
</organism>
<comment type="caution">
    <text evidence="1">The sequence shown here is derived from an EMBL/GenBank/DDBJ whole genome shotgun (WGS) entry which is preliminary data.</text>
</comment>
<protein>
    <submittedName>
        <fullName evidence="1">Uncharacterized protein</fullName>
    </submittedName>
</protein>
<sequence length="317" mass="35997">MCPVCPLTLSGTSNSWRSRHINILADYAADEMCYIFVEDGDFYKKQCSDRDRRRILTPFRVPDFLSNELCTNLNGYFGCKSSLKSVPDTADELGTLSTWSRILTKKILKTDEERAPGGVDYVWNEMAFFTRWSGPGASWILCIGTPPAVRQGLAQVLNASPTLELQDPFAMLRPLLDEVLKVCDENTWRVSEAVQGVEKHRGERSNFEQLHNLNRHARHLVEVEAVAIETMECLVARQETNFKLLPSTVTMTYQNQAKEHLEFQLQIMKSLKWRARASGERLDSEINLAYNMLASTDSLIIKSITLLTMTPYPLGQP</sequence>